<dbReference type="PANTHER" id="PTHR10353">
    <property type="entry name" value="GLYCOSYL HYDROLASE"/>
    <property type="match status" value="1"/>
</dbReference>
<keyword evidence="2" id="KW-0378">Hydrolase</keyword>
<gene>
    <name evidence="2" type="primary">celA_1</name>
    <name evidence="2" type="ORF">NCTC10786_02272</name>
</gene>
<evidence type="ECO:0000256" key="1">
    <source>
        <dbReference type="RuleBase" id="RU003690"/>
    </source>
</evidence>
<accession>A0A2X2VIX5</accession>
<evidence type="ECO:0000313" key="2">
    <source>
        <dbReference type="EMBL" id="SQB28334.1"/>
    </source>
</evidence>
<dbReference type="GO" id="GO:0008706">
    <property type="term" value="F:6-phospho-beta-glucosidase activity"/>
    <property type="evidence" value="ECO:0007669"/>
    <property type="project" value="UniProtKB-EC"/>
</dbReference>
<protein>
    <submittedName>
        <fullName evidence="2">6-phospho-beta-glucosidase</fullName>
        <ecNumber evidence="2">3.2.1.86</ecNumber>
    </submittedName>
</protein>
<dbReference type="PANTHER" id="PTHR10353:SF85">
    <property type="entry name" value="ARYL-PHOSPHO-BETA-D-GLUCOSIDASE BGLA"/>
    <property type="match status" value="1"/>
</dbReference>
<sequence>MSGFKANFMWGGAVAAHQLEGGWQEGGKGISVADVMTAGAHGVPREITDGVIAGKNYPNHEAIDFYHRYKDDIKLFAEMGFKCFRTSIAWTRIFPQGDELQPNEAGLQFYDAPV</sequence>
<evidence type="ECO:0000313" key="3">
    <source>
        <dbReference type="Proteomes" id="UP000251584"/>
    </source>
</evidence>
<dbReference type="InterPro" id="IPR001360">
    <property type="entry name" value="Glyco_hydro_1"/>
</dbReference>
<organism evidence="2 3">
    <name type="scientific">Citrobacter koseri</name>
    <name type="common">Citrobacter diversus</name>
    <dbReference type="NCBI Taxonomy" id="545"/>
    <lineage>
        <taxon>Bacteria</taxon>
        <taxon>Pseudomonadati</taxon>
        <taxon>Pseudomonadota</taxon>
        <taxon>Gammaproteobacteria</taxon>
        <taxon>Enterobacterales</taxon>
        <taxon>Enterobacteriaceae</taxon>
        <taxon>Citrobacter</taxon>
    </lineage>
</organism>
<dbReference type="InterPro" id="IPR017853">
    <property type="entry name" value="GH"/>
</dbReference>
<reference evidence="2 3" key="1">
    <citation type="submission" date="2018-06" db="EMBL/GenBank/DDBJ databases">
        <authorList>
            <consortium name="Pathogen Informatics"/>
            <person name="Doyle S."/>
        </authorList>
    </citation>
    <scope>NUCLEOTIDE SEQUENCE [LARGE SCALE GENOMIC DNA]</scope>
    <source>
        <strain evidence="2 3">NCTC10786</strain>
    </source>
</reference>
<comment type="similarity">
    <text evidence="1">Belongs to the glycosyl hydrolase 1 family.</text>
</comment>
<proteinExistence type="inferred from homology"/>
<dbReference type="AlphaFoldDB" id="A0A2X2VIX5"/>
<dbReference type="Proteomes" id="UP000251584">
    <property type="component" value="Unassembled WGS sequence"/>
</dbReference>
<keyword evidence="2" id="KW-0326">Glycosidase</keyword>
<dbReference type="PROSITE" id="PS00653">
    <property type="entry name" value="GLYCOSYL_HYDROL_F1_2"/>
    <property type="match status" value="1"/>
</dbReference>
<dbReference type="GO" id="GO:0005829">
    <property type="term" value="C:cytosol"/>
    <property type="evidence" value="ECO:0007669"/>
    <property type="project" value="TreeGrafter"/>
</dbReference>
<dbReference type="Gene3D" id="3.20.20.80">
    <property type="entry name" value="Glycosidases"/>
    <property type="match status" value="1"/>
</dbReference>
<dbReference type="SUPFAM" id="SSF51445">
    <property type="entry name" value="(Trans)glycosidases"/>
    <property type="match status" value="1"/>
</dbReference>
<dbReference type="InterPro" id="IPR033132">
    <property type="entry name" value="GH_1_N_CS"/>
</dbReference>
<dbReference type="EC" id="3.2.1.86" evidence="2"/>
<dbReference type="Pfam" id="PF00232">
    <property type="entry name" value="Glyco_hydro_1"/>
    <property type="match status" value="1"/>
</dbReference>
<name>A0A2X2VIX5_CITKO</name>
<dbReference type="EMBL" id="UAVY01000004">
    <property type="protein sequence ID" value="SQB28334.1"/>
    <property type="molecule type" value="Genomic_DNA"/>
</dbReference>
<dbReference type="GO" id="GO:0016052">
    <property type="term" value="P:carbohydrate catabolic process"/>
    <property type="evidence" value="ECO:0007669"/>
    <property type="project" value="TreeGrafter"/>
</dbReference>